<dbReference type="Proteomes" id="UP000185221">
    <property type="component" value="Unassembled WGS sequence"/>
</dbReference>
<dbReference type="EMBL" id="FSRC01000003">
    <property type="protein sequence ID" value="SIO16699.1"/>
    <property type="molecule type" value="Genomic_DNA"/>
</dbReference>
<keyword evidence="4" id="KW-0472">Membrane</keyword>
<evidence type="ECO:0000256" key="4">
    <source>
        <dbReference type="SAM" id="Phobius"/>
    </source>
</evidence>
<dbReference type="RefSeq" id="WP_074226455.1">
    <property type="nucleotide sequence ID" value="NZ_FSRC01000003.1"/>
</dbReference>
<dbReference type="GO" id="GO:0003841">
    <property type="term" value="F:1-acylglycerol-3-phosphate O-acyltransferase activity"/>
    <property type="evidence" value="ECO:0007669"/>
    <property type="project" value="TreeGrafter"/>
</dbReference>
<feature type="transmembrane region" description="Helical" evidence="4">
    <location>
        <begin position="7"/>
        <end position="33"/>
    </location>
</feature>
<evidence type="ECO:0000313" key="7">
    <source>
        <dbReference type="Proteomes" id="UP000185221"/>
    </source>
</evidence>
<evidence type="ECO:0000256" key="2">
    <source>
        <dbReference type="ARBA" id="ARBA00022679"/>
    </source>
</evidence>
<keyword evidence="3 6" id="KW-0012">Acyltransferase</keyword>
<evidence type="ECO:0000256" key="1">
    <source>
        <dbReference type="ARBA" id="ARBA00005189"/>
    </source>
</evidence>
<dbReference type="GO" id="GO:0006654">
    <property type="term" value="P:phosphatidic acid biosynthetic process"/>
    <property type="evidence" value="ECO:0007669"/>
    <property type="project" value="TreeGrafter"/>
</dbReference>
<organism evidence="6 7">
    <name type="scientific">Algoriphagus halophilus</name>
    <dbReference type="NCBI Taxonomy" id="226505"/>
    <lineage>
        <taxon>Bacteria</taxon>
        <taxon>Pseudomonadati</taxon>
        <taxon>Bacteroidota</taxon>
        <taxon>Cytophagia</taxon>
        <taxon>Cytophagales</taxon>
        <taxon>Cyclobacteriaceae</taxon>
        <taxon>Algoriphagus</taxon>
    </lineage>
</organism>
<dbReference type="PANTHER" id="PTHR10434">
    <property type="entry name" value="1-ACYL-SN-GLYCEROL-3-PHOSPHATE ACYLTRANSFERASE"/>
    <property type="match status" value="1"/>
</dbReference>
<sequence>MKILQAIFTIYSLVIFAILMLVFALFIIIPVLISDRAGNLSFFFIRIWARIWSGLSGFRFKIHGKEYINPKQPYIFIFNHRSFFDAPIIPIAIPQQVRALGKKELSKIPVFGWVVSKFAIWVDRDNPESRKESIPKLIKFLQKGISIVVAPEGTRNDSENVLLPFRKGAFKLSIETGIPILPFAIIDADKIHKRGSLLLSPGKVKVYFSKPFYPTDQHSIGELTEKCRNRLEAIILSHE</sequence>
<dbReference type="SUPFAM" id="SSF69593">
    <property type="entry name" value="Glycerol-3-phosphate (1)-acyltransferase"/>
    <property type="match status" value="1"/>
</dbReference>
<feature type="domain" description="Phospholipid/glycerol acyltransferase" evidence="5">
    <location>
        <begin position="74"/>
        <end position="188"/>
    </location>
</feature>
<evidence type="ECO:0000313" key="6">
    <source>
        <dbReference type="EMBL" id="SIO16699.1"/>
    </source>
</evidence>
<protein>
    <submittedName>
        <fullName evidence="6">1-acyl-sn-glycerol-3-phosphate acyltransferase</fullName>
    </submittedName>
</protein>
<accession>A0A1N6HAK6</accession>
<dbReference type="AlphaFoldDB" id="A0A1N6HAK6"/>
<dbReference type="SMART" id="SM00563">
    <property type="entry name" value="PlsC"/>
    <property type="match status" value="1"/>
</dbReference>
<dbReference type="CDD" id="cd07989">
    <property type="entry name" value="LPLAT_AGPAT-like"/>
    <property type="match status" value="1"/>
</dbReference>
<dbReference type="OrthoDB" id="9803035at2"/>
<keyword evidence="2 6" id="KW-0808">Transferase</keyword>
<dbReference type="STRING" id="226505.SAMN05444394_3685"/>
<keyword evidence="4" id="KW-1133">Transmembrane helix</keyword>
<dbReference type="PANTHER" id="PTHR10434:SF11">
    <property type="entry name" value="1-ACYL-SN-GLYCEROL-3-PHOSPHATE ACYLTRANSFERASE"/>
    <property type="match status" value="1"/>
</dbReference>
<name>A0A1N6HAK6_9BACT</name>
<keyword evidence="4" id="KW-0812">Transmembrane</keyword>
<keyword evidence="7" id="KW-1185">Reference proteome</keyword>
<proteinExistence type="predicted"/>
<gene>
    <name evidence="6" type="ORF">SAMN05444394_3685</name>
</gene>
<reference evidence="7" key="1">
    <citation type="submission" date="2016-11" db="EMBL/GenBank/DDBJ databases">
        <authorList>
            <person name="Varghese N."/>
            <person name="Submissions S."/>
        </authorList>
    </citation>
    <scope>NUCLEOTIDE SEQUENCE [LARGE SCALE GENOMIC DNA]</scope>
    <source>
        <strain evidence="7">DSM 15292</strain>
    </source>
</reference>
<evidence type="ECO:0000256" key="3">
    <source>
        <dbReference type="ARBA" id="ARBA00023315"/>
    </source>
</evidence>
<dbReference type="Pfam" id="PF01553">
    <property type="entry name" value="Acyltransferase"/>
    <property type="match status" value="1"/>
</dbReference>
<evidence type="ECO:0000259" key="5">
    <source>
        <dbReference type="SMART" id="SM00563"/>
    </source>
</evidence>
<comment type="pathway">
    <text evidence="1">Lipid metabolism.</text>
</comment>
<dbReference type="InterPro" id="IPR002123">
    <property type="entry name" value="Plipid/glycerol_acylTrfase"/>
</dbReference>